<name>G7IMN9_MEDTR</name>
<dbReference type="EMBL" id="CM001218">
    <property type="protein sequence ID" value="AES64930.1"/>
    <property type="molecule type" value="Genomic_DNA"/>
</dbReference>
<evidence type="ECO:0000313" key="1">
    <source>
        <dbReference type="EMBL" id="AES64930.1"/>
    </source>
</evidence>
<dbReference type="EnsemblPlants" id="AES64930">
    <property type="protein sequence ID" value="AES64930"/>
    <property type="gene ID" value="MTR_2g033370"/>
</dbReference>
<protein>
    <submittedName>
        <fullName evidence="1 2">Uncharacterized protein</fullName>
    </submittedName>
</protein>
<dbReference type="AlphaFoldDB" id="G7IMN9"/>
<reference evidence="2" key="3">
    <citation type="submission" date="2015-04" db="UniProtKB">
        <authorList>
            <consortium name="EnsemblPlants"/>
        </authorList>
    </citation>
    <scope>IDENTIFICATION</scope>
    <source>
        <strain evidence="2">cv. Jemalong A17</strain>
    </source>
</reference>
<dbReference type="HOGENOM" id="CLU_2641799_0_0_1"/>
<dbReference type="PaxDb" id="3880-AES64930"/>
<reference evidence="1 3" key="1">
    <citation type="journal article" date="2011" name="Nature">
        <title>The Medicago genome provides insight into the evolution of rhizobial symbioses.</title>
        <authorList>
            <person name="Young N.D."/>
            <person name="Debelle F."/>
            <person name="Oldroyd G.E."/>
            <person name="Geurts R."/>
            <person name="Cannon S.B."/>
            <person name="Udvardi M.K."/>
            <person name="Benedito V.A."/>
            <person name="Mayer K.F."/>
            <person name="Gouzy J."/>
            <person name="Schoof H."/>
            <person name="Van de Peer Y."/>
            <person name="Proost S."/>
            <person name="Cook D.R."/>
            <person name="Meyers B.C."/>
            <person name="Spannagl M."/>
            <person name="Cheung F."/>
            <person name="De Mita S."/>
            <person name="Krishnakumar V."/>
            <person name="Gundlach H."/>
            <person name="Zhou S."/>
            <person name="Mudge J."/>
            <person name="Bharti A.K."/>
            <person name="Murray J.D."/>
            <person name="Naoumkina M.A."/>
            <person name="Rosen B."/>
            <person name="Silverstein K.A."/>
            <person name="Tang H."/>
            <person name="Rombauts S."/>
            <person name="Zhao P.X."/>
            <person name="Zhou P."/>
            <person name="Barbe V."/>
            <person name="Bardou P."/>
            <person name="Bechner M."/>
            <person name="Bellec A."/>
            <person name="Berger A."/>
            <person name="Berges H."/>
            <person name="Bidwell S."/>
            <person name="Bisseling T."/>
            <person name="Choisne N."/>
            <person name="Couloux A."/>
            <person name="Denny R."/>
            <person name="Deshpande S."/>
            <person name="Dai X."/>
            <person name="Doyle J.J."/>
            <person name="Dudez A.M."/>
            <person name="Farmer A.D."/>
            <person name="Fouteau S."/>
            <person name="Franken C."/>
            <person name="Gibelin C."/>
            <person name="Gish J."/>
            <person name="Goldstein S."/>
            <person name="Gonzalez A.J."/>
            <person name="Green P.J."/>
            <person name="Hallab A."/>
            <person name="Hartog M."/>
            <person name="Hua A."/>
            <person name="Humphray S.J."/>
            <person name="Jeong D.H."/>
            <person name="Jing Y."/>
            <person name="Jocker A."/>
            <person name="Kenton S.M."/>
            <person name="Kim D.J."/>
            <person name="Klee K."/>
            <person name="Lai H."/>
            <person name="Lang C."/>
            <person name="Lin S."/>
            <person name="Macmil S.L."/>
            <person name="Magdelenat G."/>
            <person name="Matthews L."/>
            <person name="McCorrison J."/>
            <person name="Monaghan E.L."/>
            <person name="Mun J.H."/>
            <person name="Najar F.Z."/>
            <person name="Nicholson C."/>
            <person name="Noirot C."/>
            <person name="O'Bleness M."/>
            <person name="Paule C.R."/>
            <person name="Poulain J."/>
            <person name="Prion F."/>
            <person name="Qin B."/>
            <person name="Qu C."/>
            <person name="Retzel E.F."/>
            <person name="Riddle C."/>
            <person name="Sallet E."/>
            <person name="Samain S."/>
            <person name="Samson N."/>
            <person name="Sanders I."/>
            <person name="Saurat O."/>
            <person name="Scarpelli C."/>
            <person name="Schiex T."/>
            <person name="Segurens B."/>
            <person name="Severin A.J."/>
            <person name="Sherrier D.J."/>
            <person name="Shi R."/>
            <person name="Sims S."/>
            <person name="Singer S.R."/>
            <person name="Sinharoy S."/>
            <person name="Sterck L."/>
            <person name="Viollet A."/>
            <person name="Wang B.B."/>
            <person name="Wang K."/>
            <person name="Wang M."/>
            <person name="Wang X."/>
            <person name="Warfsmann J."/>
            <person name="Weissenbach J."/>
            <person name="White D.D."/>
            <person name="White J.D."/>
            <person name="Wiley G.B."/>
            <person name="Wincker P."/>
            <person name="Xing Y."/>
            <person name="Yang L."/>
            <person name="Yao Z."/>
            <person name="Ying F."/>
            <person name="Zhai J."/>
            <person name="Zhou L."/>
            <person name="Zuber A."/>
            <person name="Denarie J."/>
            <person name="Dixon R.A."/>
            <person name="May G.D."/>
            <person name="Schwartz D.C."/>
            <person name="Rogers J."/>
            <person name="Quetier F."/>
            <person name="Town C.D."/>
            <person name="Roe B.A."/>
        </authorList>
    </citation>
    <scope>NUCLEOTIDE SEQUENCE [LARGE SCALE GENOMIC DNA]</scope>
    <source>
        <strain evidence="1">A17</strain>
        <strain evidence="2 3">cv. Jemalong A17</strain>
    </source>
</reference>
<gene>
    <name evidence="1" type="ordered locus">MTR_2g033370</name>
</gene>
<keyword evidence="3" id="KW-1185">Reference proteome</keyword>
<sequence>MAAVCLILNPVGMSLSLPHQNVGVIIFPHGFRLYSIPICMSLPSDMKGIARNHPSKERDEYRSRHLSIKIAATSLGW</sequence>
<proteinExistence type="predicted"/>
<accession>G7IMN9</accession>
<reference evidence="1 3" key="2">
    <citation type="journal article" date="2014" name="BMC Genomics">
        <title>An improved genome release (version Mt4.0) for the model legume Medicago truncatula.</title>
        <authorList>
            <person name="Tang H."/>
            <person name="Krishnakumar V."/>
            <person name="Bidwell S."/>
            <person name="Rosen B."/>
            <person name="Chan A."/>
            <person name="Zhou S."/>
            <person name="Gentzbittel L."/>
            <person name="Childs K.L."/>
            <person name="Yandell M."/>
            <person name="Gundlach H."/>
            <person name="Mayer K.F."/>
            <person name="Schwartz D.C."/>
            <person name="Town C.D."/>
        </authorList>
    </citation>
    <scope>GENOME REANNOTATION</scope>
    <source>
        <strain evidence="2 3">cv. Jemalong A17</strain>
    </source>
</reference>
<evidence type="ECO:0000313" key="2">
    <source>
        <dbReference type="EnsemblPlants" id="AES64930"/>
    </source>
</evidence>
<evidence type="ECO:0000313" key="3">
    <source>
        <dbReference type="Proteomes" id="UP000002051"/>
    </source>
</evidence>
<organism evidence="1 3">
    <name type="scientific">Medicago truncatula</name>
    <name type="common">Barrel medic</name>
    <name type="synonym">Medicago tribuloides</name>
    <dbReference type="NCBI Taxonomy" id="3880"/>
    <lineage>
        <taxon>Eukaryota</taxon>
        <taxon>Viridiplantae</taxon>
        <taxon>Streptophyta</taxon>
        <taxon>Embryophyta</taxon>
        <taxon>Tracheophyta</taxon>
        <taxon>Spermatophyta</taxon>
        <taxon>Magnoliopsida</taxon>
        <taxon>eudicotyledons</taxon>
        <taxon>Gunneridae</taxon>
        <taxon>Pentapetalae</taxon>
        <taxon>rosids</taxon>
        <taxon>fabids</taxon>
        <taxon>Fabales</taxon>
        <taxon>Fabaceae</taxon>
        <taxon>Papilionoideae</taxon>
        <taxon>50 kb inversion clade</taxon>
        <taxon>NPAAA clade</taxon>
        <taxon>Hologalegina</taxon>
        <taxon>IRL clade</taxon>
        <taxon>Trifolieae</taxon>
        <taxon>Medicago</taxon>
    </lineage>
</organism>
<dbReference type="Proteomes" id="UP000002051">
    <property type="component" value="Chromosome 2"/>
</dbReference>